<evidence type="ECO:0000256" key="3">
    <source>
        <dbReference type="ARBA" id="ARBA00022833"/>
    </source>
</evidence>
<dbReference type="Gene3D" id="3.90.1140.10">
    <property type="entry name" value="Cyclic phosphodiesterase"/>
    <property type="match status" value="1"/>
</dbReference>
<feature type="region of interest" description="Disordered" evidence="5">
    <location>
        <begin position="64"/>
        <end position="85"/>
    </location>
</feature>
<dbReference type="GO" id="GO:0008270">
    <property type="term" value="F:zinc ion binding"/>
    <property type="evidence" value="ECO:0007669"/>
    <property type="project" value="UniProtKB-KW"/>
</dbReference>
<dbReference type="InterPro" id="IPR040459">
    <property type="entry name" value="MJ1316"/>
</dbReference>
<dbReference type="SUPFAM" id="SSF55144">
    <property type="entry name" value="LigT-like"/>
    <property type="match status" value="1"/>
</dbReference>
<proteinExistence type="predicted"/>
<dbReference type="CTD" id="94059"/>
<reference evidence="7" key="3">
    <citation type="submission" date="2025-09" db="UniProtKB">
        <authorList>
            <consortium name="Ensembl"/>
        </authorList>
    </citation>
    <scope>IDENTIFICATION</scope>
</reference>
<evidence type="ECO:0000313" key="8">
    <source>
        <dbReference type="Proteomes" id="UP000002280"/>
    </source>
</evidence>
<evidence type="ECO:0000313" key="7">
    <source>
        <dbReference type="Ensembl" id="ENSMODP00000030328.2"/>
    </source>
</evidence>
<dbReference type="KEGG" id="mdo:100026333"/>
<feature type="compositionally biased region" description="Low complexity" evidence="5">
    <location>
        <begin position="184"/>
        <end position="193"/>
    </location>
</feature>
<dbReference type="Pfam" id="PF10469">
    <property type="entry name" value="AKAP7_NLS"/>
    <property type="match status" value="1"/>
</dbReference>
<dbReference type="InterPro" id="IPR041367">
    <property type="entry name" value="Znf-CCCH_4"/>
</dbReference>
<dbReference type="Pfam" id="PF18044">
    <property type="entry name" value="zf-CCCH_4"/>
    <property type="match status" value="1"/>
</dbReference>
<dbReference type="InterPro" id="IPR009097">
    <property type="entry name" value="Cyclic_Pdiesterase"/>
</dbReference>
<dbReference type="PROSITE" id="PS50103">
    <property type="entry name" value="ZF_C3H1"/>
    <property type="match status" value="1"/>
</dbReference>
<dbReference type="AlphaFoldDB" id="F7DDD9"/>
<evidence type="ECO:0000256" key="4">
    <source>
        <dbReference type="PROSITE-ProRule" id="PRU00723"/>
    </source>
</evidence>
<dbReference type="InterPro" id="IPR042653">
    <property type="entry name" value="Leng9"/>
</dbReference>
<dbReference type="OrthoDB" id="10263155at2759"/>
<dbReference type="HOGENOM" id="CLU_044135_1_0_1"/>
<protein>
    <submittedName>
        <fullName evidence="7">Leukocyte receptor cluster member 9</fullName>
    </submittedName>
</protein>
<organism evidence="7 8">
    <name type="scientific">Monodelphis domestica</name>
    <name type="common">Gray short-tailed opossum</name>
    <dbReference type="NCBI Taxonomy" id="13616"/>
    <lineage>
        <taxon>Eukaryota</taxon>
        <taxon>Metazoa</taxon>
        <taxon>Chordata</taxon>
        <taxon>Craniata</taxon>
        <taxon>Vertebrata</taxon>
        <taxon>Euteleostomi</taxon>
        <taxon>Mammalia</taxon>
        <taxon>Metatheria</taxon>
        <taxon>Didelphimorphia</taxon>
        <taxon>Didelphidae</taxon>
        <taxon>Monodelphis</taxon>
    </lineage>
</organism>
<keyword evidence="2 4" id="KW-0863">Zinc-finger</keyword>
<dbReference type="PANTHER" id="PTHR46729">
    <property type="entry name" value="LEUKOCYTE RECEPTOR CLUSTER MEMBER 9"/>
    <property type="match status" value="1"/>
</dbReference>
<feature type="domain" description="C3H1-type" evidence="6">
    <location>
        <begin position="39"/>
        <end position="66"/>
    </location>
</feature>
<keyword evidence="8" id="KW-1185">Reference proteome</keyword>
<dbReference type="InParanoid" id="F7DDD9"/>
<feature type="zinc finger region" description="C3H1-type" evidence="4">
    <location>
        <begin position="39"/>
        <end position="66"/>
    </location>
</feature>
<sequence>MGEAPLRASGGAWPASRKGRRDTWAPAAKSPDGGMEEAGPPAPTCRFYQEGRCHFGARCRLPHPGAQAEPGPEPPSGPPRGKKAPMRTARAVIDRILWDPQLDPDDFSVGYVDRFRGVLEEPFNAFCWDQDLAALGPGVLAVPQHRIRYFRHRGRLVWDRASRTDLVFGSAAGRWTTILDGATEAGETEPCGPGEEGAAEAGPQGEDGAPEPGPQGEAPTPTSSGESQGGSLDGSSLLEAEGECCPGLRPTHFVALPINDPGLRQAVAKAQARLVAAEPSLGSSLVDPDALLLTLVLLRLTGPGEVAAAAGALRRLVRAPGFHPPEELHFGGLACLDSRVIYSVPSPDLRGLARALARELEAQGLQVLERPGQALGPHLTLAKVPFGSPACLFLPGAQEGAELGSQAAEGLALCSVGGREKAEPGEARVLSLSSFRFN</sequence>
<reference evidence="7 8" key="1">
    <citation type="journal article" date="2007" name="Nature">
        <title>Genome of the marsupial Monodelphis domestica reveals innovation in non-coding sequences.</title>
        <authorList>
            <person name="Mikkelsen T.S."/>
            <person name="Wakefield M.J."/>
            <person name="Aken B."/>
            <person name="Amemiya C.T."/>
            <person name="Chang J.L."/>
            <person name="Duke S."/>
            <person name="Garber M."/>
            <person name="Gentles A.J."/>
            <person name="Goodstadt L."/>
            <person name="Heger A."/>
            <person name="Jurka J."/>
            <person name="Kamal M."/>
            <person name="Mauceli E."/>
            <person name="Searle S.M."/>
            <person name="Sharpe T."/>
            <person name="Baker M.L."/>
            <person name="Batzer M.A."/>
            <person name="Benos P.V."/>
            <person name="Belov K."/>
            <person name="Clamp M."/>
            <person name="Cook A."/>
            <person name="Cuff J."/>
            <person name="Das R."/>
            <person name="Davidow L."/>
            <person name="Deakin J.E."/>
            <person name="Fazzari M.J."/>
            <person name="Glass J.L."/>
            <person name="Grabherr M."/>
            <person name="Greally J.M."/>
            <person name="Gu W."/>
            <person name="Hore T.A."/>
            <person name="Huttley G.A."/>
            <person name="Kleber M."/>
            <person name="Jirtle R.L."/>
            <person name="Koina E."/>
            <person name="Lee J.T."/>
            <person name="Mahony S."/>
            <person name="Marra M.A."/>
            <person name="Miller R.D."/>
            <person name="Nicholls R.D."/>
            <person name="Oda M."/>
            <person name="Papenfuss A.T."/>
            <person name="Parra Z.E."/>
            <person name="Pollock D.D."/>
            <person name="Ray D.A."/>
            <person name="Schein J.E."/>
            <person name="Speed T.P."/>
            <person name="Thompson K."/>
            <person name="VandeBerg J.L."/>
            <person name="Wade C.M."/>
            <person name="Walker J.A."/>
            <person name="Waters P.D."/>
            <person name="Webber C."/>
            <person name="Weidman J.R."/>
            <person name="Xie X."/>
            <person name="Zody M.C."/>
            <person name="Baldwin J."/>
            <person name="Abdouelleil A."/>
            <person name="Abdulkadir J."/>
            <person name="Abebe A."/>
            <person name="Abera B."/>
            <person name="Abreu J."/>
            <person name="Acer S.C."/>
            <person name="Aftuck L."/>
            <person name="Alexander A."/>
            <person name="An P."/>
            <person name="Anderson E."/>
            <person name="Anderson S."/>
            <person name="Arachi H."/>
            <person name="Azer M."/>
            <person name="Bachantsang P."/>
            <person name="Barry A."/>
            <person name="Bayul T."/>
            <person name="Berlin A."/>
            <person name="Bessette D."/>
            <person name="Bloom T."/>
            <person name="Bloom T."/>
            <person name="Boguslavskiy L."/>
            <person name="Bonnet C."/>
            <person name="Boukhgalter B."/>
            <person name="Bourzgui I."/>
            <person name="Brown A."/>
            <person name="Cahill P."/>
            <person name="Channer S."/>
            <person name="Cheshatsang Y."/>
            <person name="Chuda L."/>
            <person name="Citroen M."/>
            <person name="Collymore A."/>
            <person name="Cooke P."/>
            <person name="Costello M."/>
            <person name="D'Aco K."/>
            <person name="Daza R."/>
            <person name="De Haan G."/>
            <person name="DeGray S."/>
            <person name="DeMaso C."/>
            <person name="Dhargay N."/>
            <person name="Dooley K."/>
            <person name="Dooley E."/>
            <person name="Doricent M."/>
            <person name="Dorje P."/>
            <person name="Dorjee K."/>
            <person name="Dupes A."/>
            <person name="Elong R."/>
            <person name="Falk J."/>
            <person name="Farina A."/>
            <person name="Faro S."/>
            <person name="Ferguson D."/>
            <person name="Fisher S."/>
            <person name="Foley C.D."/>
            <person name="Franke A."/>
            <person name="Friedrich D."/>
            <person name="Gadbois L."/>
            <person name="Gearin G."/>
            <person name="Gearin C.R."/>
            <person name="Giannoukos G."/>
            <person name="Goode T."/>
            <person name="Graham J."/>
            <person name="Grandbois E."/>
            <person name="Grewal S."/>
            <person name="Gyaltsen K."/>
            <person name="Hafez N."/>
            <person name="Hagos B."/>
            <person name="Hall J."/>
            <person name="Henson C."/>
            <person name="Hollinger A."/>
            <person name="Honan T."/>
            <person name="Huard M.D."/>
            <person name="Hughes L."/>
            <person name="Hurhula B."/>
            <person name="Husby M.E."/>
            <person name="Kamat A."/>
            <person name="Kanga B."/>
            <person name="Kashin S."/>
            <person name="Khazanovich D."/>
            <person name="Kisner P."/>
            <person name="Lance K."/>
            <person name="Lara M."/>
            <person name="Lee W."/>
            <person name="Lennon N."/>
            <person name="Letendre F."/>
            <person name="LeVine R."/>
            <person name="Lipovsky A."/>
            <person name="Liu X."/>
            <person name="Liu J."/>
            <person name="Liu S."/>
            <person name="Lokyitsang T."/>
            <person name="Lokyitsang Y."/>
            <person name="Lubonja R."/>
            <person name="Lui A."/>
            <person name="MacDonald P."/>
            <person name="Magnisalis V."/>
            <person name="Maru K."/>
            <person name="Matthews C."/>
            <person name="McCusker W."/>
            <person name="McDonough S."/>
            <person name="Mehta T."/>
            <person name="Meldrim J."/>
            <person name="Meneus L."/>
            <person name="Mihai O."/>
            <person name="Mihalev A."/>
            <person name="Mihova T."/>
            <person name="Mittelman R."/>
            <person name="Mlenga V."/>
            <person name="Montmayeur A."/>
            <person name="Mulrain L."/>
            <person name="Navidi A."/>
            <person name="Naylor J."/>
            <person name="Negash T."/>
            <person name="Nguyen T."/>
            <person name="Nguyen N."/>
            <person name="Nicol R."/>
            <person name="Norbu C."/>
            <person name="Norbu N."/>
            <person name="Novod N."/>
            <person name="O'Neill B."/>
            <person name="Osman S."/>
            <person name="Markiewicz E."/>
            <person name="Oyono O.L."/>
            <person name="Patti C."/>
            <person name="Phunkhang P."/>
            <person name="Pierre F."/>
            <person name="Priest M."/>
            <person name="Raghuraman S."/>
            <person name="Rege F."/>
            <person name="Reyes R."/>
            <person name="Rise C."/>
            <person name="Rogov P."/>
            <person name="Ross K."/>
            <person name="Ryan E."/>
            <person name="Settipalli S."/>
            <person name="Shea T."/>
            <person name="Sherpa N."/>
            <person name="Shi L."/>
            <person name="Shih D."/>
            <person name="Sparrow T."/>
            <person name="Spaulding J."/>
            <person name="Stalker J."/>
            <person name="Stange-Thomann N."/>
            <person name="Stavropoulos S."/>
            <person name="Stone C."/>
            <person name="Strader C."/>
            <person name="Tesfaye S."/>
            <person name="Thomson T."/>
            <person name="Thoulutsang Y."/>
            <person name="Thoulutsang D."/>
            <person name="Topham K."/>
            <person name="Topping I."/>
            <person name="Tsamla T."/>
            <person name="Vassiliev H."/>
            <person name="Vo A."/>
            <person name="Wangchuk T."/>
            <person name="Wangdi T."/>
            <person name="Weiand M."/>
            <person name="Wilkinson J."/>
            <person name="Wilson A."/>
            <person name="Yadav S."/>
            <person name="Young G."/>
            <person name="Yu Q."/>
            <person name="Zembek L."/>
            <person name="Zhong D."/>
            <person name="Zimmer A."/>
            <person name="Zwirko Z."/>
            <person name="Jaffe D.B."/>
            <person name="Alvarez P."/>
            <person name="Brockman W."/>
            <person name="Butler J."/>
            <person name="Chin C."/>
            <person name="Gnerre S."/>
            <person name="MacCallum I."/>
            <person name="Graves J.A."/>
            <person name="Ponting C.P."/>
            <person name="Breen M."/>
            <person name="Samollow P.B."/>
            <person name="Lander E.S."/>
            <person name="Lindblad-Toh K."/>
        </authorList>
    </citation>
    <scope>NUCLEOTIDE SEQUENCE [LARGE SCALE GENOMIC DNA]</scope>
</reference>
<dbReference type="PANTHER" id="PTHR46729:SF1">
    <property type="entry name" value="LEUKOCYTE RECEPTOR CLUSTER MEMBER 9"/>
    <property type="match status" value="1"/>
</dbReference>
<evidence type="ECO:0000256" key="2">
    <source>
        <dbReference type="ARBA" id="ARBA00022771"/>
    </source>
</evidence>
<dbReference type="OMA" id="LGKLWLC"/>
<keyword evidence="3 4" id="KW-0862">Zinc</keyword>
<feature type="region of interest" description="Disordered" evidence="5">
    <location>
        <begin position="184"/>
        <end position="236"/>
    </location>
</feature>
<dbReference type="eggNOG" id="ENOG502QQIY">
    <property type="taxonomic scope" value="Eukaryota"/>
</dbReference>
<dbReference type="InterPro" id="IPR000571">
    <property type="entry name" value="Znf_CCCH"/>
</dbReference>
<feature type="region of interest" description="Disordered" evidence="5">
    <location>
        <begin position="1"/>
        <end position="43"/>
    </location>
</feature>
<feature type="compositionally biased region" description="Low complexity" evidence="5">
    <location>
        <begin position="214"/>
        <end position="226"/>
    </location>
</feature>
<dbReference type="Bgee" id="ENSMODG00000023541">
    <property type="expression patterns" value="Expressed in kidney and 18 other cell types or tissues"/>
</dbReference>
<dbReference type="GeneTree" id="ENSGT00390000010577"/>
<accession>F7DDD9</accession>
<keyword evidence="1 4" id="KW-0479">Metal-binding</keyword>
<evidence type="ECO:0000256" key="1">
    <source>
        <dbReference type="ARBA" id="ARBA00022723"/>
    </source>
</evidence>
<name>F7DDD9_MONDO</name>
<dbReference type="GeneID" id="100026333"/>
<dbReference type="Pfam" id="PF04457">
    <property type="entry name" value="MJ1316"/>
    <property type="match status" value="1"/>
</dbReference>
<dbReference type="InterPro" id="IPR019510">
    <property type="entry name" value="AKAP7-like_phosphoesterase"/>
</dbReference>
<dbReference type="FunCoup" id="F7DDD9">
    <property type="interactions" value="1"/>
</dbReference>
<reference evidence="7" key="2">
    <citation type="submission" date="2025-08" db="UniProtKB">
        <authorList>
            <consortium name="Ensembl"/>
        </authorList>
    </citation>
    <scope>IDENTIFICATION</scope>
</reference>
<evidence type="ECO:0000256" key="5">
    <source>
        <dbReference type="SAM" id="MobiDB-lite"/>
    </source>
</evidence>
<dbReference type="STRING" id="13616.ENSMODP00000030328"/>
<dbReference type="Ensembl" id="ENSMODT00000031900.2">
    <property type="protein sequence ID" value="ENSMODP00000030328.2"/>
    <property type="gene ID" value="ENSMODG00000023541.2"/>
</dbReference>
<evidence type="ECO:0000259" key="6">
    <source>
        <dbReference type="PROSITE" id="PS50103"/>
    </source>
</evidence>
<dbReference type="Proteomes" id="UP000002280">
    <property type="component" value="Chromosome 4"/>
</dbReference>